<dbReference type="PANTHER" id="PTHR12526:SF630">
    <property type="entry name" value="GLYCOSYLTRANSFERASE"/>
    <property type="match status" value="1"/>
</dbReference>
<dbReference type="EMBL" id="CP097119">
    <property type="protein sequence ID" value="USS88923.1"/>
    <property type="molecule type" value="Genomic_DNA"/>
</dbReference>
<dbReference type="Gene3D" id="3.40.50.2000">
    <property type="entry name" value="Glycogen Phosphorylase B"/>
    <property type="match status" value="2"/>
</dbReference>
<reference evidence="1" key="1">
    <citation type="submission" date="2022-05" db="EMBL/GenBank/DDBJ databases">
        <authorList>
            <person name="Oliphant S.A."/>
            <person name="Watson-Haigh N.S."/>
            <person name="Sumby K.M."/>
            <person name="Gardner J.M."/>
            <person name="Jiranek V."/>
        </authorList>
    </citation>
    <scope>NUCLEOTIDE SEQUENCE</scope>
    <source>
        <strain evidence="1">KI4_B1</strain>
    </source>
</reference>
<evidence type="ECO:0000313" key="2">
    <source>
        <dbReference type="Proteomes" id="UP001055911"/>
    </source>
</evidence>
<dbReference type="Proteomes" id="UP001055911">
    <property type="component" value="Chromosome"/>
</dbReference>
<keyword evidence="1" id="KW-0328">Glycosyltransferase</keyword>
<dbReference type="CDD" id="cd03811">
    <property type="entry name" value="GT4_GT28_WabH-like"/>
    <property type="match status" value="1"/>
</dbReference>
<dbReference type="PANTHER" id="PTHR12526">
    <property type="entry name" value="GLYCOSYLTRANSFERASE"/>
    <property type="match status" value="1"/>
</dbReference>
<dbReference type="GO" id="GO:0016757">
    <property type="term" value="F:glycosyltransferase activity"/>
    <property type="evidence" value="ECO:0007669"/>
    <property type="project" value="UniProtKB-KW"/>
</dbReference>
<dbReference type="RefSeq" id="WP_252766440.1">
    <property type="nucleotide sequence ID" value="NZ_CP097119.1"/>
</dbReference>
<proteinExistence type="predicted"/>
<gene>
    <name evidence="1" type="ORF">M3M40_05400</name>
</gene>
<dbReference type="Pfam" id="PF13692">
    <property type="entry name" value="Glyco_trans_1_4"/>
    <property type="match status" value="1"/>
</dbReference>
<evidence type="ECO:0000313" key="1">
    <source>
        <dbReference type="EMBL" id="USS88923.1"/>
    </source>
</evidence>
<organism evidence="1 2">
    <name type="scientific">Fructilactobacillus cliffordii</name>
    <dbReference type="NCBI Taxonomy" id="2940299"/>
    <lineage>
        <taxon>Bacteria</taxon>
        <taxon>Bacillati</taxon>
        <taxon>Bacillota</taxon>
        <taxon>Bacilli</taxon>
        <taxon>Lactobacillales</taxon>
        <taxon>Lactobacillaceae</taxon>
        <taxon>Fructilactobacillus</taxon>
    </lineage>
</organism>
<keyword evidence="2" id="KW-1185">Reference proteome</keyword>
<keyword evidence="1" id="KW-0808">Transferase</keyword>
<name>A0A9Q8ZT90_9LACO</name>
<dbReference type="AlphaFoldDB" id="A0A9Q8ZT90"/>
<accession>A0A9Q8ZT90</accession>
<sequence length="349" mass="39296">MKKKIDIICNIEPGGITTVVKHLLTSQSFLQTFNFSLYIFKHSNYTEALKNISQHVKINNATSTSKLKNMQALFNFLVHYDGSALIILGPLQIIVAKLVKLIFRKKYVIISWIQVSQQDPGIKNKFFALKYADYHLAISTGIKKELEQCGVPANRIKVVYNPIEQQAKTISATEPCKFIYIGRITLDGQKNLRLLLQCFARLHGRWQFDVFGSGKDDAALAELVKQNPKLKDNVTLHGWTEDPFAEIKNANALVLNSNYEGFGMVLAEAMSYGIPCISTDCPVGPSDIIKPGVNGFLYQLGDYATLNSDLQSFVNGNVDFKPQVIKESIDFIYTDEYDKRLLETLKKIV</sequence>
<protein>
    <submittedName>
        <fullName evidence="1">Glycosyltransferase</fullName>
        <ecNumber evidence="1">2.4.-.-</ecNumber>
    </submittedName>
</protein>
<dbReference type="SUPFAM" id="SSF53756">
    <property type="entry name" value="UDP-Glycosyltransferase/glycogen phosphorylase"/>
    <property type="match status" value="1"/>
</dbReference>
<dbReference type="EC" id="2.4.-.-" evidence="1"/>